<keyword evidence="3" id="KW-1185">Reference proteome</keyword>
<dbReference type="GO" id="GO:0016491">
    <property type="term" value="F:oxidoreductase activity"/>
    <property type="evidence" value="ECO:0007669"/>
    <property type="project" value="InterPro"/>
</dbReference>
<dbReference type="SUPFAM" id="SSF50129">
    <property type="entry name" value="GroES-like"/>
    <property type="match status" value="1"/>
</dbReference>
<dbReference type="Gene3D" id="3.40.50.720">
    <property type="entry name" value="NAD(P)-binding Rossmann-like Domain"/>
    <property type="match status" value="1"/>
</dbReference>
<dbReference type="EMBL" id="JAADYS010000260">
    <property type="protein sequence ID" value="KAF4471026.1"/>
    <property type="molecule type" value="Genomic_DNA"/>
</dbReference>
<evidence type="ECO:0000259" key="1">
    <source>
        <dbReference type="SMART" id="SM00829"/>
    </source>
</evidence>
<name>A0A8H4LKT2_9HYPO</name>
<dbReference type="CDD" id="cd08276">
    <property type="entry name" value="MDR7"/>
    <property type="match status" value="1"/>
</dbReference>
<dbReference type="InterPro" id="IPR020843">
    <property type="entry name" value="ER"/>
</dbReference>
<feature type="domain" description="Enoyl reductase (ER)" evidence="1">
    <location>
        <begin position="13"/>
        <end position="343"/>
    </location>
</feature>
<dbReference type="InterPro" id="IPR013149">
    <property type="entry name" value="ADH-like_C"/>
</dbReference>
<dbReference type="InterPro" id="IPR013154">
    <property type="entry name" value="ADH-like_N"/>
</dbReference>
<dbReference type="OrthoDB" id="3509362at2759"/>
<dbReference type="PANTHER" id="PTHR45033">
    <property type="match status" value="1"/>
</dbReference>
<dbReference type="Pfam" id="PF00107">
    <property type="entry name" value="ADH_zinc_N"/>
    <property type="match status" value="1"/>
</dbReference>
<comment type="caution">
    <text evidence="2">The sequence shown here is derived from an EMBL/GenBank/DDBJ whole genome shotgun (WGS) entry which is preliminary data.</text>
</comment>
<dbReference type="SUPFAM" id="SSF51735">
    <property type="entry name" value="NAD(P)-binding Rossmann-fold domains"/>
    <property type="match status" value="1"/>
</dbReference>
<sequence length="346" mass="36864">MSTQQVFRLPQRTSIQDLTVCTESVPEPATHEVLIRIRAVALNYRDFIVATGKYPFPVKDNVVPGSDLAGDVVRTGNLVEGFSEGDRVIASFDLNALYGAVPDWHHSLGGCYDGVLREYIALPSSALVKIPAESKLPYAELAAIVVTGTTAWNALYGNIPLKPGQTVLFLGTGGVSITGLILAKAAGATTIVTSSSDSKLEYVKSTWGADYTINYKTNPKWSDEVLRITNGHGADHIFENGGAGTIAESINAVAYGGCISVIGFLAPCAQDKMPDVAALALSKGAVVRGIMIGSKQQLQEVTQFVTAKNLRLPVEKEFGFSRDEVLAAFEYLASGQHIGKISITVN</sequence>
<dbReference type="InterPro" id="IPR036291">
    <property type="entry name" value="NAD(P)-bd_dom_sf"/>
</dbReference>
<dbReference type="Pfam" id="PF08240">
    <property type="entry name" value="ADH_N"/>
    <property type="match status" value="1"/>
</dbReference>
<dbReference type="InterPro" id="IPR011032">
    <property type="entry name" value="GroES-like_sf"/>
</dbReference>
<proteinExistence type="predicted"/>
<reference evidence="2 3" key="1">
    <citation type="submission" date="2020-01" db="EMBL/GenBank/DDBJ databases">
        <title>Identification and distribution of gene clusters putatively required for synthesis of sphingolipid metabolism inhibitors in phylogenetically diverse species of the filamentous fungus Fusarium.</title>
        <authorList>
            <person name="Kim H.-S."/>
            <person name="Busman M."/>
            <person name="Brown D.W."/>
            <person name="Divon H."/>
            <person name="Uhlig S."/>
            <person name="Proctor R.H."/>
        </authorList>
    </citation>
    <scope>NUCLEOTIDE SEQUENCE [LARGE SCALE GENOMIC DNA]</scope>
    <source>
        <strain evidence="2 3">NRRL 20459</strain>
    </source>
</reference>
<accession>A0A8H4LKT2</accession>
<dbReference type="InterPro" id="IPR052711">
    <property type="entry name" value="Zinc_ADH-like"/>
</dbReference>
<dbReference type="Proteomes" id="UP000554235">
    <property type="component" value="Unassembled WGS sequence"/>
</dbReference>
<evidence type="ECO:0000313" key="2">
    <source>
        <dbReference type="EMBL" id="KAF4471026.1"/>
    </source>
</evidence>
<dbReference type="Gene3D" id="3.90.180.10">
    <property type="entry name" value="Medium-chain alcohol dehydrogenases, catalytic domain"/>
    <property type="match status" value="1"/>
</dbReference>
<evidence type="ECO:0000313" key="3">
    <source>
        <dbReference type="Proteomes" id="UP000554235"/>
    </source>
</evidence>
<protein>
    <submittedName>
        <fullName evidence="2">Alcohol dehydrogenase</fullName>
    </submittedName>
</protein>
<organism evidence="2 3">
    <name type="scientific">Fusarium albosuccineum</name>
    <dbReference type="NCBI Taxonomy" id="1237068"/>
    <lineage>
        <taxon>Eukaryota</taxon>
        <taxon>Fungi</taxon>
        <taxon>Dikarya</taxon>
        <taxon>Ascomycota</taxon>
        <taxon>Pezizomycotina</taxon>
        <taxon>Sordariomycetes</taxon>
        <taxon>Hypocreomycetidae</taxon>
        <taxon>Hypocreales</taxon>
        <taxon>Nectriaceae</taxon>
        <taxon>Fusarium</taxon>
        <taxon>Fusarium decemcellulare species complex</taxon>
    </lineage>
</organism>
<gene>
    <name evidence="2" type="ORF">FALBO_2060</name>
</gene>
<dbReference type="SMART" id="SM00829">
    <property type="entry name" value="PKS_ER"/>
    <property type="match status" value="1"/>
</dbReference>
<dbReference type="PANTHER" id="PTHR45033:SF2">
    <property type="entry name" value="ZINC-TYPE ALCOHOL DEHYDROGENASE-LIKE PROTEIN C1773.06C"/>
    <property type="match status" value="1"/>
</dbReference>
<dbReference type="AlphaFoldDB" id="A0A8H4LKT2"/>